<dbReference type="PANTHER" id="PTHR15092:SF22">
    <property type="entry name" value="POLY(A)-SPECIFIC RIBONUCLEASE PNLDC1"/>
    <property type="match status" value="1"/>
</dbReference>
<dbReference type="PANTHER" id="PTHR15092">
    <property type="entry name" value="POLY A -SPECIFIC RIBONUCLEASE/TARGET OF EGR1, MEMBER 1"/>
    <property type="match status" value="1"/>
</dbReference>
<dbReference type="GO" id="GO:0005634">
    <property type="term" value="C:nucleus"/>
    <property type="evidence" value="ECO:0007669"/>
    <property type="project" value="TreeGrafter"/>
</dbReference>
<dbReference type="InterPro" id="IPR012337">
    <property type="entry name" value="RNaseH-like_sf"/>
</dbReference>
<dbReference type="GeneID" id="70243741"/>
<dbReference type="InterPro" id="IPR036397">
    <property type="entry name" value="RNaseH_sf"/>
</dbReference>
<dbReference type="SUPFAM" id="SSF53098">
    <property type="entry name" value="Ribonuclease H-like"/>
    <property type="match status" value="1"/>
</dbReference>
<reference evidence="3" key="1">
    <citation type="submission" date="2021-12" db="EMBL/GenBank/DDBJ databases">
        <title>Convergent genome expansion in fungi linked to evolution of root-endophyte symbiosis.</title>
        <authorList>
            <consortium name="DOE Joint Genome Institute"/>
            <person name="Ke Y.-H."/>
            <person name="Bonito G."/>
            <person name="Liao H.-L."/>
            <person name="Looney B."/>
            <person name="Rojas-Flechas A."/>
            <person name="Nash J."/>
            <person name="Hameed K."/>
            <person name="Schadt C."/>
            <person name="Martin F."/>
            <person name="Crous P.W."/>
            <person name="Miettinen O."/>
            <person name="Magnuson J.K."/>
            <person name="Labbe J."/>
            <person name="Jacobson D."/>
            <person name="Doktycz M.J."/>
            <person name="Veneault-Fourrey C."/>
            <person name="Kuo A."/>
            <person name="Mondo S."/>
            <person name="Calhoun S."/>
            <person name="Riley R."/>
            <person name="Ohm R."/>
            <person name="LaButti K."/>
            <person name="Andreopoulos B."/>
            <person name="Pangilinan J."/>
            <person name="Nolan M."/>
            <person name="Tritt A."/>
            <person name="Clum A."/>
            <person name="Lipzen A."/>
            <person name="Daum C."/>
            <person name="Barry K."/>
            <person name="Grigoriev I.V."/>
            <person name="Vilgalys R."/>
        </authorList>
    </citation>
    <scope>NUCLEOTIDE SEQUENCE</scope>
    <source>
        <strain evidence="3">PMI_201</strain>
    </source>
</reference>
<evidence type="ECO:0000256" key="1">
    <source>
        <dbReference type="ARBA" id="ARBA00008372"/>
    </source>
</evidence>
<comment type="similarity">
    <text evidence="1">Belongs to the CAF1 family.</text>
</comment>
<dbReference type="InterPro" id="IPR006941">
    <property type="entry name" value="RNase_CAF1"/>
</dbReference>
<gene>
    <name evidence="3" type="ORF">BGW36DRAFT_353684</name>
</gene>
<dbReference type="AlphaFoldDB" id="A0AAD4L279"/>
<evidence type="ECO:0000313" key="3">
    <source>
        <dbReference type="EMBL" id="KAH8705276.1"/>
    </source>
</evidence>
<dbReference type="RefSeq" id="XP_046077897.1">
    <property type="nucleotide sequence ID" value="XM_046213454.1"/>
</dbReference>
<organism evidence="3 4">
    <name type="scientific">Talaromyces proteolyticus</name>
    <dbReference type="NCBI Taxonomy" id="1131652"/>
    <lineage>
        <taxon>Eukaryota</taxon>
        <taxon>Fungi</taxon>
        <taxon>Dikarya</taxon>
        <taxon>Ascomycota</taxon>
        <taxon>Pezizomycotina</taxon>
        <taxon>Eurotiomycetes</taxon>
        <taxon>Eurotiomycetidae</taxon>
        <taxon>Eurotiales</taxon>
        <taxon>Trichocomaceae</taxon>
        <taxon>Talaromyces</taxon>
        <taxon>Talaromyces sect. Bacilispori</taxon>
    </lineage>
</organism>
<dbReference type="GO" id="GO:1990432">
    <property type="term" value="P:siRNA 3'-end processing"/>
    <property type="evidence" value="ECO:0007669"/>
    <property type="project" value="TreeGrafter"/>
</dbReference>
<accession>A0AAD4L279</accession>
<proteinExistence type="inferred from homology"/>
<evidence type="ECO:0000256" key="2">
    <source>
        <dbReference type="SAM" id="MobiDB-lite"/>
    </source>
</evidence>
<comment type="caution">
    <text evidence="3">The sequence shown here is derived from an EMBL/GenBank/DDBJ whole genome shotgun (WGS) entry which is preliminary data.</text>
</comment>
<feature type="region of interest" description="Disordered" evidence="2">
    <location>
        <begin position="515"/>
        <end position="534"/>
    </location>
</feature>
<dbReference type="EMBL" id="JAJTJA010000001">
    <property type="protein sequence ID" value="KAH8705276.1"/>
    <property type="molecule type" value="Genomic_DNA"/>
</dbReference>
<evidence type="ECO:0000313" key="4">
    <source>
        <dbReference type="Proteomes" id="UP001201262"/>
    </source>
</evidence>
<keyword evidence="4" id="KW-1185">Reference proteome</keyword>
<dbReference type="InterPro" id="IPR051181">
    <property type="entry name" value="CAF1_poly(A)_ribonucleases"/>
</dbReference>
<protein>
    <submittedName>
        <fullName evidence="3">CAF1 family ribonuclease</fullName>
    </submittedName>
</protein>
<dbReference type="Proteomes" id="UP001201262">
    <property type="component" value="Unassembled WGS sequence"/>
</dbReference>
<dbReference type="GO" id="GO:0000175">
    <property type="term" value="F:3'-5'-RNA exonuclease activity"/>
    <property type="evidence" value="ECO:0007669"/>
    <property type="project" value="TreeGrafter"/>
</dbReference>
<dbReference type="GO" id="GO:1990431">
    <property type="term" value="P:priRNA 3'-end processing"/>
    <property type="evidence" value="ECO:0007669"/>
    <property type="project" value="TreeGrafter"/>
</dbReference>
<dbReference type="GO" id="GO:0000289">
    <property type="term" value="P:nuclear-transcribed mRNA poly(A) tail shortening"/>
    <property type="evidence" value="ECO:0007669"/>
    <property type="project" value="TreeGrafter"/>
</dbReference>
<name>A0AAD4L279_9EURO</name>
<feature type="compositionally biased region" description="Acidic residues" evidence="2">
    <location>
        <begin position="518"/>
        <end position="534"/>
    </location>
</feature>
<dbReference type="GO" id="GO:0003723">
    <property type="term" value="F:RNA binding"/>
    <property type="evidence" value="ECO:0007669"/>
    <property type="project" value="TreeGrafter"/>
</dbReference>
<dbReference type="Pfam" id="PF04857">
    <property type="entry name" value="CAF1"/>
    <property type="match status" value="1"/>
</dbReference>
<sequence>MNLDEWDTVTNYTWSLHLPDILQALSDCSFVAIDFEFSGIASHRNISSRHQTLQERYTDTKEAAEKFQILQVGLTIAHEDTVSGVYTLKPYNIHLSPLIDPILGIDRIFSVSSSGIYASSTQNVFSLILSIKAIQFLLKTGFKMDSPFTLGVPYLTKNEEDQAVQEACKHSSNSRTESIAQMELPKEDVEALTFLANIRKEIDNWVSSAKGVDDYLNVPSRNVKGSHGKPAITSLNRFQKRLVHQLVEKEYPSLTSIGRTDFVRIVKYDQKREEGILQQKLQRVEKRLVSERGFMWIIDALAGGDLSKLEPEVFSHLIPDRGMLGLEKDIGKLAAEKVKSRLREKRAPVVGHNLFTDLVYMWQCFFGDLPERLEDFTRLVHEKFPLLIDTKYIFTHDCGDINPIASLDMMNDAFKNITKPQIVIDSKHTRYQRQEHLHEAGYDSLLTATNFIKQAAQLPGTATRVPGLARTTERKNPKPKIKNQELATVSVAKPADTKRLSQTDLRSRFAHQNLFDTLPDDDSEDSDLANELEAGEESPLIPLFSSPVWKKYGNRLRVFGTDERICTLDCEG</sequence>
<dbReference type="Gene3D" id="3.30.420.10">
    <property type="entry name" value="Ribonuclease H-like superfamily/Ribonuclease H"/>
    <property type="match status" value="2"/>
</dbReference>